<accession>A0A284R7C2</accession>
<dbReference type="OrthoDB" id="7691805at2759"/>
<evidence type="ECO:0000256" key="11">
    <source>
        <dbReference type="ARBA" id="ARBA00022932"/>
    </source>
</evidence>
<dbReference type="GO" id="GO:0046872">
    <property type="term" value="F:metal ion binding"/>
    <property type="evidence" value="ECO:0007669"/>
    <property type="project" value="UniProtKB-KW"/>
</dbReference>
<keyword evidence="1" id="KW-0815">Transposition</keyword>
<keyword evidence="18" id="KW-1185">Reference proteome</keyword>
<dbReference type="PROSITE" id="PS50994">
    <property type="entry name" value="INTEGRASE"/>
    <property type="match status" value="1"/>
</dbReference>
<evidence type="ECO:0000256" key="7">
    <source>
        <dbReference type="ARBA" id="ARBA00022842"/>
    </source>
</evidence>
<evidence type="ECO:0000313" key="18">
    <source>
        <dbReference type="Proteomes" id="UP000219338"/>
    </source>
</evidence>
<evidence type="ECO:0000256" key="9">
    <source>
        <dbReference type="ARBA" id="ARBA00022908"/>
    </source>
</evidence>
<sequence length="675" mass="77980">MVKGMKVDNPSKDFPNCEACIQAKQHVKPFLQEAETEYTQIGEMTYLDLWGPAQVTGIRGERYYISFTDGKMNQTMIYFLKGKKNADVLQRVKQYQAYIKNQTGNDLKFFRIDNRKEYLSEELKEYLKDCGIQLQLTAAYSPSQNGVAERLNWTLVEHAWAMLIEHHLPKILWPKANDVTLEEAFWNRKPDISTLQEFGTKCWVLQQDGKNQKLDPKSRPFIFTGLTDESRAYRYWKPSSRLIQTSRNVIFPQYNTTDSTTDEDDFVPASMQLEGEKREVEPSPDSDSTVAQVPESKLDTINDVAQPSKLTLPMWRGKLIEPHPKSVRSASANLPDYRQLHNLAAHLAQWQLITDLPNVEKPDHTDHALFLESIENLSDEPLSLEKAKSRTDWQKWKEAMDKEMDLLTSLELSQAQYYWLDTTCLYWERTDPPFYNRDRSIIGCRWTYRLKKDSEGNVVKYKARLVAKGFSQVPGVDFFETYAPVVQLDTFRLLLAIAAQQDLIIHGMDVVGAYLNGKLDKSIYMEQPPEYSDGTGQTAHLHLTLYGLKQSGCVWNIKLNDTFMKLRYARLLSDQCVYLKWMETRPIIIAVHVDDMTILAPDNDVMTIVKEELKAKFNVTDMGEINHILGMKIERDWDKGTITLSQKAYTQKVLERMGMQDCKPVKMPSDPNVRL</sequence>
<keyword evidence="2" id="KW-0548">Nucleotidyltransferase</keyword>
<organism evidence="17 18">
    <name type="scientific">Armillaria ostoyae</name>
    <name type="common">Armillaria root rot fungus</name>
    <dbReference type="NCBI Taxonomy" id="47428"/>
    <lineage>
        <taxon>Eukaryota</taxon>
        <taxon>Fungi</taxon>
        <taxon>Dikarya</taxon>
        <taxon>Basidiomycota</taxon>
        <taxon>Agaricomycotina</taxon>
        <taxon>Agaricomycetes</taxon>
        <taxon>Agaricomycetidae</taxon>
        <taxon>Agaricales</taxon>
        <taxon>Marasmiineae</taxon>
        <taxon>Physalacriaceae</taxon>
        <taxon>Armillaria</taxon>
    </lineage>
</organism>
<keyword evidence="9" id="KW-0229">DNA integration</keyword>
<keyword evidence="5" id="KW-0255">Endonuclease</keyword>
<dbReference type="STRING" id="47428.A0A284R7C2"/>
<dbReference type="GO" id="GO:0016787">
    <property type="term" value="F:hydrolase activity"/>
    <property type="evidence" value="ECO:0007669"/>
    <property type="project" value="UniProtKB-KW"/>
</dbReference>
<feature type="domain" description="Integrase catalytic" evidence="16">
    <location>
        <begin position="25"/>
        <end position="157"/>
    </location>
</feature>
<protein>
    <recommendedName>
        <fullName evidence="16">Integrase catalytic domain-containing protein</fullName>
    </recommendedName>
</protein>
<dbReference type="SUPFAM" id="SSF53098">
    <property type="entry name" value="Ribonuclease H-like"/>
    <property type="match status" value="1"/>
</dbReference>
<keyword evidence="10" id="KW-0695">RNA-directed DNA polymerase</keyword>
<evidence type="ECO:0000256" key="5">
    <source>
        <dbReference type="ARBA" id="ARBA00022759"/>
    </source>
</evidence>
<dbReference type="Proteomes" id="UP000219338">
    <property type="component" value="Unassembled WGS sequence"/>
</dbReference>
<evidence type="ECO:0000256" key="14">
    <source>
        <dbReference type="ARBA" id="ARBA00048173"/>
    </source>
</evidence>
<evidence type="ECO:0000256" key="3">
    <source>
        <dbReference type="ARBA" id="ARBA00022722"/>
    </source>
</evidence>
<dbReference type="OMA" id="EPQSYSH"/>
<keyword evidence="6" id="KW-0378">Hydrolase</keyword>
<evidence type="ECO:0000256" key="13">
    <source>
        <dbReference type="ARBA" id="ARBA00023268"/>
    </source>
</evidence>
<proteinExistence type="predicted"/>
<evidence type="ECO:0000256" key="2">
    <source>
        <dbReference type="ARBA" id="ARBA00022695"/>
    </source>
</evidence>
<dbReference type="SUPFAM" id="SSF56672">
    <property type="entry name" value="DNA/RNA polymerases"/>
    <property type="match status" value="1"/>
</dbReference>
<dbReference type="InterPro" id="IPR057670">
    <property type="entry name" value="SH3_retrovirus"/>
</dbReference>
<dbReference type="InterPro" id="IPR043502">
    <property type="entry name" value="DNA/RNA_pol_sf"/>
</dbReference>
<keyword evidence="12" id="KW-0233">DNA recombination</keyword>
<dbReference type="Gene3D" id="3.30.420.10">
    <property type="entry name" value="Ribonuclease H-like superfamily/Ribonuclease H"/>
    <property type="match status" value="1"/>
</dbReference>
<dbReference type="GO" id="GO:0003887">
    <property type="term" value="F:DNA-directed DNA polymerase activity"/>
    <property type="evidence" value="ECO:0007669"/>
    <property type="project" value="UniProtKB-KW"/>
</dbReference>
<dbReference type="InterPro" id="IPR039537">
    <property type="entry name" value="Retrotran_Ty1/copia-like"/>
</dbReference>
<dbReference type="GO" id="GO:0003964">
    <property type="term" value="F:RNA-directed DNA polymerase activity"/>
    <property type="evidence" value="ECO:0007669"/>
    <property type="project" value="UniProtKB-KW"/>
</dbReference>
<dbReference type="PANTHER" id="PTHR42648">
    <property type="entry name" value="TRANSPOSASE, PUTATIVE-RELATED"/>
    <property type="match status" value="1"/>
</dbReference>
<keyword evidence="8" id="KW-0694">RNA-binding</keyword>
<dbReference type="GO" id="GO:0004519">
    <property type="term" value="F:endonuclease activity"/>
    <property type="evidence" value="ECO:0007669"/>
    <property type="project" value="UniProtKB-KW"/>
</dbReference>
<evidence type="ECO:0000256" key="4">
    <source>
        <dbReference type="ARBA" id="ARBA00022723"/>
    </source>
</evidence>
<dbReference type="GO" id="GO:0003723">
    <property type="term" value="F:RNA binding"/>
    <property type="evidence" value="ECO:0007669"/>
    <property type="project" value="UniProtKB-KW"/>
</dbReference>
<gene>
    <name evidence="17" type="ORF">ARMOST_07968</name>
</gene>
<dbReference type="InterPro" id="IPR013103">
    <property type="entry name" value="RVT_2"/>
</dbReference>
<dbReference type="InterPro" id="IPR012337">
    <property type="entry name" value="RNaseH-like_sf"/>
</dbReference>
<dbReference type="GO" id="GO:0032196">
    <property type="term" value="P:transposition"/>
    <property type="evidence" value="ECO:0007669"/>
    <property type="project" value="UniProtKB-KW"/>
</dbReference>
<evidence type="ECO:0000256" key="10">
    <source>
        <dbReference type="ARBA" id="ARBA00022918"/>
    </source>
</evidence>
<evidence type="ECO:0000259" key="16">
    <source>
        <dbReference type="PROSITE" id="PS50994"/>
    </source>
</evidence>
<keyword evidence="4" id="KW-0479">Metal-binding</keyword>
<evidence type="ECO:0000256" key="12">
    <source>
        <dbReference type="ARBA" id="ARBA00023172"/>
    </source>
</evidence>
<keyword evidence="11" id="KW-0239">DNA-directed DNA polymerase</keyword>
<comment type="catalytic activity">
    <reaction evidence="15">
        <text>DNA(n) + a 2'-deoxyribonucleoside 5'-triphosphate = DNA(n+1) + diphosphate</text>
        <dbReference type="Rhea" id="RHEA:22508"/>
        <dbReference type="Rhea" id="RHEA-COMP:17339"/>
        <dbReference type="Rhea" id="RHEA-COMP:17340"/>
        <dbReference type="ChEBI" id="CHEBI:33019"/>
        <dbReference type="ChEBI" id="CHEBI:61560"/>
        <dbReference type="ChEBI" id="CHEBI:173112"/>
        <dbReference type="EC" id="2.7.7.7"/>
    </reaction>
</comment>
<dbReference type="InterPro" id="IPR036397">
    <property type="entry name" value="RNaseH_sf"/>
</dbReference>
<reference evidence="18" key="1">
    <citation type="journal article" date="2017" name="Nat. Ecol. Evol.">
        <title>Genome expansion and lineage-specific genetic innovations in the forest pathogenic fungi Armillaria.</title>
        <authorList>
            <person name="Sipos G."/>
            <person name="Prasanna A.N."/>
            <person name="Walter M.C."/>
            <person name="O'Connor E."/>
            <person name="Balint B."/>
            <person name="Krizsan K."/>
            <person name="Kiss B."/>
            <person name="Hess J."/>
            <person name="Varga T."/>
            <person name="Slot J."/>
            <person name="Riley R."/>
            <person name="Boka B."/>
            <person name="Rigling D."/>
            <person name="Barry K."/>
            <person name="Lee J."/>
            <person name="Mihaltcheva S."/>
            <person name="LaButti K."/>
            <person name="Lipzen A."/>
            <person name="Waldron R."/>
            <person name="Moloney N.M."/>
            <person name="Sperisen C."/>
            <person name="Kredics L."/>
            <person name="Vagvoelgyi C."/>
            <person name="Patrignani A."/>
            <person name="Fitzpatrick D."/>
            <person name="Nagy I."/>
            <person name="Doyle S."/>
            <person name="Anderson J.B."/>
            <person name="Grigoriev I.V."/>
            <person name="Gueldener U."/>
            <person name="Muensterkoetter M."/>
            <person name="Nagy L.G."/>
        </authorList>
    </citation>
    <scope>NUCLEOTIDE SEQUENCE [LARGE SCALE GENOMIC DNA]</scope>
    <source>
        <strain evidence="18">C18/9</strain>
    </source>
</reference>
<comment type="catalytic activity">
    <reaction evidence="14">
        <text>DNA(n) + a 2'-deoxyribonucleoside 5'-triphosphate = DNA(n+1) + diphosphate</text>
        <dbReference type="Rhea" id="RHEA:22508"/>
        <dbReference type="Rhea" id="RHEA-COMP:17339"/>
        <dbReference type="Rhea" id="RHEA-COMP:17340"/>
        <dbReference type="ChEBI" id="CHEBI:33019"/>
        <dbReference type="ChEBI" id="CHEBI:61560"/>
        <dbReference type="ChEBI" id="CHEBI:173112"/>
        <dbReference type="EC" id="2.7.7.49"/>
    </reaction>
</comment>
<keyword evidence="3" id="KW-0540">Nuclease</keyword>
<evidence type="ECO:0000313" key="17">
    <source>
        <dbReference type="EMBL" id="SJL04600.1"/>
    </source>
</evidence>
<dbReference type="GO" id="GO:0005634">
    <property type="term" value="C:nucleus"/>
    <property type="evidence" value="ECO:0007669"/>
    <property type="project" value="UniProtKB-ARBA"/>
</dbReference>
<dbReference type="AlphaFoldDB" id="A0A284R7C2"/>
<dbReference type="Pfam" id="PF07727">
    <property type="entry name" value="RVT_2"/>
    <property type="match status" value="1"/>
</dbReference>
<dbReference type="EMBL" id="FUEG01000005">
    <property type="protein sequence ID" value="SJL04600.1"/>
    <property type="molecule type" value="Genomic_DNA"/>
</dbReference>
<dbReference type="Pfam" id="PF25597">
    <property type="entry name" value="SH3_retrovirus"/>
    <property type="match status" value="1"/>
</dbReference>
<dbReference type="InterPro" id="IPR001584">
    <property type="entry name" value="Integrase_cat-core"/>
</dbReference>
<evidence type="ECO:0000256" key="8">
    <source>
        <dbReference type="ARBA" id="ARBA00022884"/>
    </source>
</evidence>
<dbReference type="PANTHER" id="PTHR42648:SF11">
    <property type="entry name" value="TRANSPOSON TY4-P GAG-POL POLYPROTEIN"/>
    <property type="match status" value="1"/>
</dbReference>
<dbReference type="GO" id="GO:0015074">
    <property type="term" value="P:DNA integration"/>
    <property type="evidence" value="ECO:0007669"/>
    <property type="project" value="UniProtKB-KW"/>
</dbReference>
<evidence type="ECO:0000256" key="6">
    <source>
        <dbReference type="ARBA" id="ARBA00022801"/>
    </source>
</evidence>
<evidence type="ECO:0000256" key="1">
    <source>
        <dbReference type="ARBA" id="ARBA00022578"/>
    </source>
</evidence>
<keyword evidence="13" id="KW-0511">Multifunctional enzyme</keyword>
<name>A0A284R7C2_ARMOS</name>
<evidence type="ECO:0000256" key="15">
    <source>
        <dbReference type="ARBA" id="ARBA00049244"/>
    </source>
</evidence>
<keyword evidence="11" id="KW-0808">Transferase</keyword>
<dbReference type="GO" id="GO:0006310">
    <property type="term" value="P:DNA recombination"/>
    <property type="evidence" value="ECO:0007669"/>
    <property type="project" value="UniProtKB-KW"/>
</dbReference>
<keyword evidence="7" id="KW-0460">Magnesium</keyword>